<comment type="caution">
    <text evidence="8">The sequence shown here is derived from an EMBL/GenBank/DDBJ whole genome shotgun (WGS) entry which is preliminary data.</text>
</comment>
<feature type="chain" id="PRO_5033524662" description="Crinkler effector protein N-terminal domain-containing protein" evidence="4">
    <location>
        <begin position="18"/>
        <end position="134"/>
    </location>
</feature>
<gene>
    <name evidence="8" type="ORF">PF001_g25652</name>
    <name evidence="7" type="ORF">PF006_g25311</name>
    <name evidence="6" type="ORF">PF009_g26636</name>
</gene>
<accession>A0A6A4BRJ9</accession>
<protein>
    <recommendedName>
        <fullName evidence="5">Crinkler effector protein N-terminal domain-containing protein</fullName>
    </recommendedName>
</protein>
<proteinExistence type="predicted"/>
<dbReference type="GO" id="GO:0005576">
    <property type="term" value="C:extracellular region"/>
    <property type="evidence" value="ECO:0007669"/>
    <property type="project" value="UniProtKB-SubCell"/>
</dbReference>
<reference evidence="9 10" key="1">
    <citation type="submission" date="2018-08" db="EMBL/GenBank/DDBJ databases">
        <title>Genomic investigation of the strawberry pathogen Phytophthora fragariae indicates pathogenicity is determined by transcriptional variation in three key races.</title>
        <authorList>
            <person name="Adams T.M."/>
            <person name="Armitage A.D."/>
            <person name="Sobczyk M.K."/>
            <person name="Bates H.J."/>
            <person name="Dunwell J.M."/>
            <person name="Nellist C.F."/>
            <person name="Harrison R.J."/>
        </authorList>
    </citation>
    <scope>NUCLEOTIDE SEQUENCE [LARGE SCALE GENOMIC DNA]</scope>
    <source>
        <strain evidence="8 10">A4</strain>
        <strain evidence="7 11">NOV-5</strain>
        <strain evidence="6 9">NOV-9</strain>
    </source>
</reference>
<evidence type="ECO:0000313" key="10">
    <source>
        <dbReference type="Proteomes" id="UP000437068"/>
    </source>
</evidence>
<evidence type="ECO:0000256" key="1">
    <source>
        <dbReference type="ARBA" id="ARBA00004340"/>
    </source>
</evidence>
<evidence type="ECO:0000256" key="2">
    <source>
        <dbReference type="ARBA" id="ARBA00004613"/>
    </source>
</evidence>
<dbReference type="Proteomes" id="UP000429523">
    <property type="component" value="Unassembled WGS sequence"/>
</dbReference>
<evidence type="ECO:0000256" key="3">
    <source>
        <dbReference type="ARBA" id="ARBA00022525"/>
    </source>
</evidence>
<organism evidence="8 10">
    <name type="scientific">Phytophthora fragariae</name>
    <dbReference type="NCBI Taxonomy" id="53985"/>
    <lineage>
        <taxon>Eukaryota</taxon>
        <taxon>Sar</taxon>
        <taxon>Stramenopiles</taxon>
        <taxon>Oomycota</taxon>
        <taxon>Peronosporomycetes</taxon>
        <taxon>Peronosporales</taxon>
        <taxon>Peronosporaceae</taxon>
        <taxon>Phytophthora</taxon>
    </lineage>
</organism>
<comment type="subcellular location">
    <subcellularLocation>
        <location evidence="1">Host cell</location>
    </subcellularLocation>
    <subcellularLocation>
        <location evidence="2">Secreted</location>
    </subcellularLocation>
</comment>
<dbReference type="Proteomes" id="UP000440732">
    <property type="component" value="Unassembled WGS sequence"/>
</dbReference>
<evidence type="ECO:0000313" key="6">
    <source>
        <dbReference type="EMBL" id="KAE8923110.1"/>
    </source>
</evidence>
<evidence type="ECO:0000313" key="8">
    <source>
        <dbReference type="EMBL" id="KAE9277448.1"/>
    </source>
</evidence>
<dbReference type="Proteomes" id="UP000437068">
    <property type="component" value="Unassembled WGS sequence"/>
</dbReference>
<evidence type="ECO:0000259" key="5">
    <source>
        <dbReference type="Pfam" id="PF20147"/>
    </source>
</evidence>
<evidence type="ECO:0000313" key="7">
    <source>
        <dbReference type="EMBL" id="KAE9089669.1"/>
    </source>
</evidence>
<dbReference type="EMBL" id="QXGA01002948">
    <property type="protein sequence ID" value="KAE9089669.1"/>
    <property type="molecule type" value="Genomic_DNA"/>
</dbReference>
<dbReference type="GO" id="GO:0043657">
    <property type="term" value="C:host cell"/>
    <property type="evidence" value="ECO:0007669"/>
    <property type="project" value="UniProtKB-SubCell"/>
</dbReference>
<sequence length="134" mass="15600">MVKLVCAIVGVAASAFSVEIDESKTLEELTYAIKALHPVGIKCDAMDLQLFLAKRKREEKGSGKEEWLTEREEHEGVTLVTTSTYHIMMRSYEPLGWQVVNSAKWVIRTLLLDCVLFTWWWWFRCRCRLQFLVS</sequence>
<dbReference type="EMBL" id="QXGF01002874">
    <property type="protein sequence ID" value="KAE8923110.1"/>
    <property type="molecule type" value="Genomic_DNA"/>
</dbReference>
<evidence type="ECO:0000256" key="4">
    <source>
        <dbReference type="SAM" id="SignalP"/>
    </source>
</evidence>
<dbReference type="EMBL" id="QXGE01003044">
    <property type="protein sequence ID" value="KAE9277448.1"/>
    <property type="molecule type" value="Genomic_DNA"/>
</dbReference>
<dbReference type="InterPro" id="IPR045379">
    <property type="entry name" value="Crinkler_N"/>
</dbReference>
<keyword evidence="3" id="KW-0964">Secreted</keyword>
<name>A0A6A4BRJ9_9STRA</name>
<dbReference type="AlphaFoldDB" id="A0A6A4BRJ9"/>
<feature type="signal peptide" evidence="4">
    <location>
        <begin position="1"/>
        <end position="17"/>
    </location>
</feature>
<dbReference type="Pfam" id="PF20147">
    <property type="entry name" value="Crinkler"/>
    <property type="match status" value="1"/>
</dbReference>
<keyword evidence="4" id="KW-0732">Signal</keyword>
<feature type="domain" description="Crinkler effector protein N-terminal" evidence="5">
    <location>
        <begin position="2"/>
        <end position="75"/>
    </location>
</feature>
<evidence type="ECO:0000313" key="9">
    <source>
        <dbReference type="Proteomes" id="UP000429523"/>
    </source>
</evidence>
<evidence type="ECO:0000313" key="11">
    <source>
        <dbReference type="Proteomes" id="UP000440732"/>
    </source>
</evidence>